<dbReference type="CDD" id="cd13124">
    <property type="entry name" value="MATE_SpoVB_like"/>
    <property type="match status" value="1"/>
</dbReference>
<feature type="transmembrane region" description="Helical" evidence="6">
    <location>
        <begin position="240"/>
        <end position="260"/>
    </location>
</feature>
<feature type="transmembrane region" description="Helical" evidence="6">
    <location>
        <begin position="409"/>
        <end position="434"/>
    </location>
</feature>
<keyword evidence="4 6" id="KW-1133">Transmembrane helix</keyword>
<dbReference type="RefSeq" id="WP_213486715.1">
    <property type="nucleotide sequence ID" value="NZ_CAJRAY010000097.1"/>
</dbReference>
<gene>
    <name evidence="7" type="primary">txxe 3613-spoVB</name>
    <name evidence="7" type="ORF">TXXE_18815</name>
</gene>
<dbReference type="InterPro" id="IPR050833">
    <property type="entry name" value="Poly_Biosynth_Transport"/>
</dbReference>
<evidence type="ECO:0000256" key="4">
    <source>
        <dbReference type="ARBA" id="ARBA00022989"/>
    </source>
</evidence>
<sequence length="538" mass="57072">MSLKKDSLIRGTIILAAAALIARFLGIFQRVPLDYMLTEAGGAYFTAANNIYLLLLVVATAGIPSTISKMIAERHAQGRVAEARDIYRAALLFGIVTGVIVSGALFVCAPLLARDNPGAAASIRAIAPALLLFPVIAMMRGYFQGRQYMTAGGVSQIVEQILRVVTSVALAFALLSWGYGDERVAAAASAGTIFGAVGAFAVMLAYAVKLRRADAADRRHAAAVRRGGRKLRYGDIYREIFRLSVPIVLTSMTVQFFYYFDTQFFYRLTESYYGTRELTNAALDILGMKAQTIAGIPPILAVALSQSIIPVISSAYATGNMREVSRQASLVLRIVIFTGVPIALALTAAAPSVTGLLYTPGGSGVVAALTAGTVLQIVMMTTNSTLFGLGKPRQAMYHTLTGMAVKAALSAAFGPALGVYGLILASTVGFLWISWFNVLSIRKVVPISVLGSRWLPYTGAVLLASAAGFGIDFAGLRLLEDLPFKLACLFTAAASCAASAAAYLVFMVLFGAVTRDDAASFPGPLKKLFAPLLRIRAR</sequence>
<proteinExistence type="predicted"/>
<protein>
    <submittedName>
        <fullName evidence="7">Stage V sporulation protein B, SpoVB</fullName>
    </submittedName>
</protein>
<evidence type="ECO:0000256" key="3">
    <source>
        <dbReference type="ARBA" id="ARBA00022692"/>
    </source>
</evidence>
<dbReference type="Pfam" id="PF01943">
    <property type="entry name" value="Polysacc_synt"/>
    <property type="match status" value="1"/>
</dbReference>
<comment type="subcellular location">
    <subcellularLocation>
        <location evidence="1">Cell membrane</location>
        <topology evidence="1">Multi-pass membrane protein</topology>
    </subcellularLocation>
</comment>
<dbReference type="InterPro" id="IPR024923">
    <property type="entry name" value="PG_synth_SpoVB"/>
</dbReference>
<reference evidence="7 8" key="1">
    <citation type="submission" date="2021-04" db="EMBL/GenBank/DDBJ databases">
        <authorList>
            <person name="Rakotoarivonina H."/>
        </authorList>
    </citation>
    <scope>NUCLEOTIDE SEQUENCE [LARGE SCALE GENOMIC DNA]</scope>
    <source>
        <strain evidence="7 8">XE</strain>
    </source>
</reference>
<feature type="transmembrane region" description="Helical" evidence="6">
    <location>
        <begin position="365"/>
        <end position="389"/>
    </location>
</feature>
<evidence type="ECO:0000256" key="5">
    <source>
        <dbReference type="ARBA" id="ARBA00023136"/>
    </source>
</evidence>
<keyword evidence="8" id="KW-1185">Reference proteome</keyword>
<feature type="transmembrane region" description="Helical" evidence="6">
    <location>
        <begin position="296"/>
        <end position="318"/>
    </location>
</feature>
<evidence type="ECO:0000313" key="7">
    <source>
        <dbReference type="EMBL" id="CAG5092810.1"/>
    </source>
</evidence>
<dbReference type="PANTHER" id="PTHR30250">
    <property type="entry name" value="PST FAMILY PREDICTED COLANIC ACID TRANSPORTER"/>
    <property type="match status" value="1"/>
</dbReference>
<accession>A0ABN7S5H0</accession>
<dbReference type="PIRSF" id="PIRSF038958">
    <property type="entry name" value="PG_synth_SpoVB"/>
    <property type="match status" value="1"/>
</dbReference>
<feature type="transmembrane region" description="Helical" evidence="6">
    <location>
        <begin position="486"/>
        <end position="513"/>
    </location>
</feature>
<feature type="transmembrane region" description="Helical" evidence="6">
    <location>
        <begin position="330"/>
        <end position="353"/>
    </location>
</feature>
<evidence type="ECO:0000313" key="8">
    <source>
        <dbReference type="Proteomes" id="UP000681526"/>
    </source>
</evidence>
<dbReference type="InterPro" id="IPR002797">
    <property type="entry name" value="Polysacc_synth"/>
</dbReference>
<keyword evidence="2" id="KW-1003">Cell membrane</keyword>
<feature type="transmembrane region" description="Helical" evidence="6">
    <location>
        <begin position="185"/>
        <end position="208"/>
    </location>
</feature>
<name>A0ABN7S5H0_THEXY</name>
<feature type="transmembrane region" description="Helical" evidence="6">
    <location>
        <begin position="12"/>
        <end position="31"/>
    </location>
</feature>
<keyword evidence="5 6" id="KW-0472">Membrane</keyword>
<feature type="transmembrane region" description="Helical" evidence="6">
    <location>
        <begin position="89"/>
        <end position="113"/>
    </location>
</feature>
<evidence type="ECO:0000256" key="6">
    <source>
        <dbReference type="SAM" id="Phobius"/>
    </source>
</evidence>
<comment type="caution">
    <text evidence="7">The sequence shown here is derived from an EMBL/GenBank/DDBJ whole genome shotgun (WGS) entry which is preliminary data.</text>
</comment>
<feature type="transmembrane region" description="Helical" evidence="6">
    <location>
        <begin position="51"/>
        <end position="68"/>
    </location>
</feature>
<feature type="transmembrane region" description="Helical" evidence="6">
    <location>
        <begin position="454"/>
        <end position="474"/>
    </location>
</feature>
<evidence type="ECO:0000256" key="2">
    <source>
        <dbReference type="ARBA" id="ARBA00022475"/>
    </source>
</evidence>
<evidence type="ECO:0000256" key="1">
    <source>
        <dbReference type="ARBA" id="ARBA00004651"/>
    </source>
</evidence>
<keyword evidence="3 6" id="KW-0812">Transmembrane</keyword>
<organism evidence="7 8">
    <name type="scientific">Thermobacillus xylanilyticus</name>
    <dbReference type="NCBI Taxonomy" id="76633"/>
    <lineage>
        <taxon>Bacteria</taxon>
        <taxon>Bacillati</taxon>
        <taxon>Bacillota</taxon>
        <taxon>Bacilli</taxon>
        <taxon>Bacillales</taxon>
        <taxon>Paenibacillaceae</taxon>
        <taxon>Thermobacillus</taxon>
    </lineage>
</organism>
<feature type="transmembrane region" description="Helical" evidence="6">
    <location>
        <begin position="160"/>
        <end position="179"/>
    </location>
</feature>
<dbReference type="PANTHER" id="PTHR30250:SF21">
    <property type="entry name" value="LIPID II FLIPPASE MURJ"/>
    <property type="match status" value="1"/>
</dbReference>
<feature type="transmembrane region" description="Helical" evidence="6">
    <location>
        <begin position="119"/>
        <end position="139"/>
    </location>
</feature>
<dbReference type="EMBL" id="CAJRAY010000097">
    <property type="protein sequence ID" value="CAG5092810.1"/>
    <property type="molecule type" value="Genomic_DNA"/>
</dbReference>
<dbReference type="Proteomes" id="UP000681526">
    <property type="component" value="Unassembled WGS sequence"/>
</dbReference>